<comment type="cofactor">
    <cofactor evidence="1">
        <name>pyridoxal 5'-phosphate</name>
        <dbReference type="ChEBI" id="CHEBI:597326"/>
    </cofactor>
</comment>
<dbReference type="PANTHER" id="PTHR10314">
    <property type="entry name" value="CYSTATHIONINE BETA-SYNTHASE"/>
    <property type="match status" value="1"/>
</dbReference>
<keyword evidence="5" id="KW-1185">Reference proteome</keyword>
<sequence length="350" mass="37503">MSVSVEVASDVVEAACLPRLIRLAPNLVGAAFDVMKMLPAAHMVDEAIREGRIGPGTTVIDTTSGTFGLGLAMVCALRGLRLHLVSDPAVEGFLAQRLMDLGAELTVVREPAADGGFQAARLAVVEQLCARYPDHFVPSQYGNVNNPLAYAAVAEQIAQVVGDVAYLVGPVGSGGSMCGTARALRSVFPSLRAVGVDTHHSRLFGQQDGPRLLRGLGNSLLPSNLDHTVFDEVHWVDASPAYAATRALHRQHALYMGPTSGAAYLVAKHLARRREGTVVTLLPDAGHRYEATVYDNTWLAGVCPDLRLDDRLPTDPEMVTAVPMRGEGWQAMAWERRSLHDVLADQDGKS</sequence>
<organism evidence="4 5">
    <name type="scientific">Actinoplanes regularis</name>
    <dbReference type="NCBI Taxonomy" id="52697"/>
    <lineage>
        <taxon>Bacteria</taxon>
        <taxon>Bacillati</taxon>
        <taxon>Actinomycetota</taxon>
        <taxon>Actinomycetes</taxon>
        <taxon>Micromonosporales</taxon>
        <taxon>Micromonosporaceae</taxon>
        <taxon>Actinoplanes</taxon>
    </lineage>
</organism>
<dbReference type="OrthoDB" id="5176350at2"/>
<feature type="domain" description="Tryptophan synthase beta chain-like PALP" evidence="3">
    <location>
        <begin position="35"/>
        <end position="284"/>
    </location>
</feature>
<reference evidence="4 5" key="1">
    <citation type="submission" date="2017-06" db="EMBL/GenBank/DDBJ databases">
        <authorList>
            <person name="Kim H.J."/>
            <person name="Triplett B.A."/>
        </authorList>
    </citation>
    <scope>NUCLEOTIDE SEQUENCE [LARGE SCALE GENOMIC DNA]</scope>
    <source>
        <strain evidence="4 5">DSM 43151</strain>
    </source>
</reference>
<proteinExistence type="predicted"/>
<name>A0A238X6I5_9ACTN</name>
<protein>
    <submittedName>
        <fullName evidence="4">Cysteine synthase A</fullName>
    </submittedName>
</protein>
<dbReference type="Pfam" id="PF00291">
    <property type="entry name" value="PALP"/>
    <property type="match status" value="1"/>
</dbReference>
<dbReference type="EMBL" id="FZNR01000003">
    <property type="protein sequence ID" value="SNR54153.1"/>
    <property type="molecule type" value="Genomic_DNA"/>
</dbReference>
<dbReference type="Gene3D" id="3.40.50.1100">
    <property type="match status" value="2"/>
</dbReference>
<dbReference type="InterPro" id="IPR001926">
    <property type="entry name" value="TrpB-like_PALP"/>
</dbReference>
<dbReference type="InterPro" id="IPR050214">
    <property type="entry name" value="Cys_Synth/Cystath_Beta-Synth"/>
</dbReference>
<dbReference type="SUPFAM" id="SSF53686">
    <property type="entry name" value="Tryptophan synthase beta subunit-like PLP-dependent enzymes"/>
    <property type="match status" value="1"/>
</dbReference>
<evidence type="ECO:0000313" key="4">
    <source>
        <dbReference type="EMBL" id="SNR54153.1"/>
    </source>
</evidence>
<dbReference type="Proteomes" id="UP000198415">
    <property type="component" value="Unassembled WGS sequence"/>
</dbReference>
<dbReference type="GO" id="GO:1901605">
    <property type="term" value="P:alpha-amino acid metabolic process"/>
    <property type="evidence" value="ECO:0007669"/>
    <property type="project" value="UniProtKB-ARBA"/>
</dbReference>
<dbReference type="CDD" id="cd01561">
    <property type="entry name" value="CBS_like"/>
    <property type="match status" value="1"/>
</dbReference>
<dbReference type="InterPro" id="IPR036052">
    <property type="entry name" value="TrpB-like_PALP_sf"/>
</dbReference>
<gene>
    <name evidence="4" type="ORF">SAMN06264365_10390</name>
</gene>
<evidence type="ECO:0000259" key="3">
    <source>
        <dbReference type="Pfam" id="PF00291"/>
    </source>
</evidence>
<evidence type="ECO:0000256" key="1">
    <source>
        <dbReference type="ARBA" id="ARBA00001933"/>
    </source>
</evidence>
<keyword evidence="2" id="KW-0663">Pyridoxal phosphate</keyword>
<evidence type="ECO:0000313" key="5">
    <source>
        <dbReference type="Proteomes" id="UP000198415"/>
    </source>
</evidence>
<accession>A0A238X6I5</accession>
<evidence type="ECO:0000256" key="2">
    <source>
        <dbReference type="ARBA" id="ARBA00022898"/>
    </source>
</evidence>
<dbReference type="AlphaFoldDB" id="A0A238X6I5"/>